<dbReference type="InterPro" id="IPR012349">
    <property type="entry name" value="Split_barrel_FMN-bd"/>
</dbReference>
<dbReference type="SUPFAM" id="SSF50475">
    <property type="entry name" value="FMN-binding split barrel"/>
    <property type="match status" value="1"/>
</dbReference>
<sequence>MELPFKDNTPVLFSYETNGYPRVLWMTLFYSATANAYVMATGVDSNKWDALDINQNITVNYGSLWRVKNMYRINAEVQKLSRQDYADVYEELFKKHPIAFRHFFQNVDNDNYGVFMLDFKHICRYNKNYVCIPLTVELK</sequence>
<proteinExistence type="predicted"/>
<reference evidence="1 2" key="1">
    <citation type="journal article" date="2014" name="PLoS Genet.">
        <title>The Genome of Spironucleus salmonicida Highlights a Fish Pathogen Adapted to Fluctuating Environments.</title>
        <authorList>
            <person name="Xu F."/>
            <person name="Jerlstrom-Hultqvist J."/>
            <person name="Einarsson E."/>
            <person name="Astvaldsson A."/>
            <person name="Svard S.G."/>
            <person name="Andersson J.O."/>
        </authorList>
    </citation>
    <scope>NUCLEOTIDE SEQUENCE [LARGE SCALE GENOMIC DNA]</scope>
    <source>
        <strain evidence="1 2">ATCC 50377</strain>
    </source>
</reference>
<evidence type="ECO:0000313" key="2">
    <source>
        <dbReference type="Proteomes" id="UP000018208"/>
    </source>
</evidence>
<dbReference type="RefSeq" id="XP_067765578.1">
    <property type="nucleotide sequence ID" value="XM_067906310.1"/>
</dbReference>
<gene>
    <name evidence="1" type="ORF">SS50377_22420</name>
</gene>
<dbReference type="EMBL" id="AUWU02000003">
    <property type="protein sequence ID" value="KAH0574805.1"/>
    <property type="molecule type" value="Genomic_DNA"/>
</dbReference>
<keyword evidence="2" id="KW-1185">Reference proteome</keyword>
<protein>
    <submittedName>
        <fullName evidence="1">Uncharacterized protein</fullName>
    </submittedName>
</protein>
<accession>A0A9P8RZG4</accession>
<evidence type="ECO:0000313" key="1">
    <source>
        <dbReference type="EMBL" id="KAH0574805.1"/>
    </source>
</evidence>
<dbReference type="KEGG" id="ssao:94296443"/>
<dbReference type="Proteomes" id="UP000018208">
    <property type="component" value="Unassembled WGS sequence"/>
</dbReference>
<dbReference type="GeneID" id="94296443"/>
<dbReference type="Gene3D" id="2.30.110.10">
    <property type="entry name" value="Electron Transport, Fmn-binding Protein, Chain A"/>
    <property type="match status" value="1"/>
</dbReference>
<comment type="caution">
    <text evidence="1">The sequence shown here is derived from an EMBL/GenBank/DDBJ whole genome shotgun (WGS) entry which is preliminary data.</text>
</comment>
<name>A0A9P8RZG4_9EUKA</name>
<dbReference type="AlphaFoldDB" id="A0A9P8RZG4"/>
<organism evidence="1 2">
    <name type="scientific">Spironucleus salmonicida</name>
    <dbReference type="NCBI Taxonomy" id="348837"/>
    <lineage>
        <taxon>Eukaryota</taxon>
        <taxon>Metamonada</taxon>
        <taxon>Diplomonadida</taxon>
        <taxon>Hexamitidae</taxon>
        <taxon>Hexamitinae</taxon>
        <taxon>Spironucleus</taxon>
    </lineage>
</organism>